<evidence type="ECO:0000256" key="6">
    <source>
        <dbReference type="ARBA" id="ARBA00023136"/>
    </source>
</evidence>
<feature type="transmembrane region" description="Helical" evidence="7">
    <location>
        <begin position="77"/>
        <end position="96"/>
    </location>
</feature>
<evidence type="ECO:0000256" key="5">
    <source>
        <dbReference type="ARBA" id="ARBA00022989"/>
    </source>
</evidence>
<feature type="transmembrane region" description="Helical" evidence="7">
    <location>
        <begin position="357"/>
        <end position="380"/>
    </location>
</feature>
<feature type="domain" description="Major facilitator superfamily (MFS) profile" evidence="8">
    <location>
        <begin position="11"/>
        <end position="450"/>
    </location>
</feature>
<evidence type="ECO:0000256" key="7">
    <source>
        <dbReference type="SAM" id="Phobius"/>
    </source>
</evidence>
<evidence type="ECO:0000313" key="10">
    <source>
        <dbReference type="Proteomes" id="UP000038750"/>
    </source>
</evidence>
<feature type="transmembrane region" description="Helical" evidence="7">
    <location>
        <begin position="53"/>
        <end position="70"/>
    </location>
</feature>
<keyword evidence="2" id="KW-0813">Transport</keyword>
<keyword evidence="3" id="KW-1003">Cell membrane</keyword>
<dbReference type="PANTHER" id="PTHR42718:SF40">
    <property type="entry name" value="METHYLENOMYCIN A RESISTANCE PROTEIN"/>
    <property type="match status" value="1"/>
</dbReference>
<keyword evidence="6 7" id="KW-0472">Membrane</keyword>
<gene>
    <name evidence="9" type="primary">stp_3</name>
    <name evidence="9" type="ORF">ERS008530_04537</name>
</gene>
<feature type="transmembrane region" description="Helical" evidence="7">
    <location>
        <begin position="324"/>
        <end position="345"/>
    </location>
</feature>
<feature type="transmembrane region" description="Helical" evidence="7">
    <location>
        <begin position="166"/>
        <end position="186"/>
    </location>
</feature>
<reference evidence="9 10" key="1">
    <citation type="submission" date="2015-03" db="EMBL/GenBank/DDBJ databases">
        <authorList>
            <person name="Murphy D."/>
        </authorList>
    </citation>
    <scope>NUCLEOTIDE SEQUENCE [LARGE SCALE GENOMIC DNA]</scope>
    <source>
        <strain evidence="9 10">BR165/97</strain>
    </source>
</reference>
<dbReference type="STRING" id="631.CH53_2968"/>
<dbReference type="EMBL" id="CPZJ01000031">
    <property type="protein sequence ID" value="CNG73006.1"/>
    <property type="molecule type" value="Genomic_DNA"/>
</dbReference>
<feature type="transmembrane region" description="Helical" evidence="7">
    <location>
        <begin position="135"/>
        <end position="160"/>
    </location>
</feature>
<feature type="transmembrane region" description="Helical" evidence="7">
    <location>
        <begin position="12"/>
        <end position="33"/>
    </location>
</feature>
<organism evidence="9 10">
    <name type="scientific">Yersinia intermedia</name>
    <dbReference type="NCBI Taxonomy" id="631"/>
    <lineage>
        <taxon>Bacteria</taxon>
        <taxon>Pseudomonadati</taxon>
        <taxon>Pseudomonadota</taxon>
        <taxon>Gammaproteobacteria</taxon>
        <taxon>Enterobacterales</taxon>
        <taxon>Yersiniaceae</taxon>
        <taxon>Yersinia</taxon>
    </lineage>
</organism>
<dbReference type="InterPro" id="IPR004638">
    <property type="entry name" value="EmrB-like"/>
</dbReference>
<dbReference type="Pfam" id="PF07690">
    <property type="entry name" value="MFS_1"/>
    <property type="match status" value="1"/>
</dbReference>
<evidence type="ECO:0000313" key="9">
    <source>
        <dbReference type="EMBL" id="CNG73006.1"/>
    </source>
</evidence>
<dbReference type="SUPFAM" id="SSF103473">
    <property type="entry name" value="MFS general substrate transporter"/>
    <property type="match status" value="1"/>
</dbReference>
<protein>
    <submittedName>
        <fullName evidence="9">Major facilitator transporter</fullName>
    </submittedName>
</protein>
<dbReference type="OrthoDB" id="2412976at2"/>
<feature type="transmembrane region" description="Helical" evidence="7">
    <location>
        <begin position="424"/>
        <end position="449"/>
    </location>
</feature>
<evidence type="ECO:0000256" key="1">
    <source>
        <dbReference type="ARBA" id="ARBA00004651"/>
    </source>
</evidence>
<dbReference type="AlphaFoldDB" id="A0A0T9N2U3"/>
<feature type="transmembrane region" description="Helical" evidence="7">
    <location>
        <begin position="257"/>
        <end position="288"/>
    </location>
</feature>
<dbReference type="Proteomes" id="UP000038750">
    <property type="component" value="Unassembled WGS sequence"/>
</dbReference>
<sequence length="455" mass="48101">MKNLSPRQRRVLLATSLSYIIVILDTSIVNVALSSISLSLHTTITGLQWTVNAYTLTFAALLLSGGALGDKLGAKNIYIAGLLLFAVASLLCGLSSTLPMLILSRVLQGVGASLLVPSSLSLINEAFPTHQRAKAIAVWAGCGGLAMAAGPLLGGIIIQLLGWRSIFLLNVPVALSGIVLAMRITAPPAVQLKRALDLMGQLWVIIALSSSMDVLIQVPQLGWQDNGIRFGVFVALSSWAGFILTERTHTYPMLPLALFRLPLFSASVVVSFMSALVFYGLFFLLSMYFQQIRGWSPFDAGMAFLPLTVMVTMGSFISGKLNKVFGPLWLISGCCILYAAGFAGLFDLGNDVPYWRIALFFPALGLAAGIITPVATAALMSKVTQEQAGIGAGVLNASRQTGSALGVAVFGGLMSAFQSPSDGVYLAVLVGITLSLFGGVFWGAMLMGARRRSAD</sequence>
<evidence type="ECO:0000259" key="8">
    <source>
        <dbReference type="PROSITE" id="PS50850"/>
    </source>
</evidence>
<dbReference type="GO" id="GO:0022857">
    <property type="term" value="F:transmembrane transporter activity"/>
    <property type="evidence" value="ECO:0007669"/>
    <property type="project" value="InterPro"/>
</dbReference>
<dbReference type="InterPro" id="IPR020846">
    <property type="entry name" value="MFS_dom"/>
</dbReference>
<accession>A0A0T9N2U3</accession>
<evidence type="ECO:0000256" key="4">
    <source>
        <dbReference type="ARBA" id="ARBA00022692"/>
    </source>
</evidence>
<feature type="transmembrane region" description="Helical" evidence="7">
    <location>
        <begin position="198"/>
        <end position="216"/>
    </location>
</feature>
<dbReference type="GO" id="GO:0005886">
    <property type="term" value="C:plasma membrane"/>
    <property type="evidence" value="ECO:0007669"/>
    <property type="project" value="UniProtKB-SubCell"/>
</dbReference>
<evidence type="ECO:0000256" key="2">
    <source>
        <dbReference type="ARBA" id="ARBA00022448"/>
    </source>
</evidence>
<dbReference type="PANTHER" id="PTHR42718">
    <property type="entry name" value="MAJOR FACILITATOR SUPERFAMILY MULTIDRUG TRANSPORTER MFSC"/>
    <property type="match status" value="1"/>
</dbReference>
<proteinExistence type="predicted"/>
<dbReference type="Gene3D" id="1.20.1250.20">
    <property type="entry name" value="MFS general substrate transporter like domains"/>
    <property type="match status" value="1"/>
</dbReference>
<comment type="subcellular location">
    <subcellularLocation>
        <location evidence="1">Cell membrane</location>
        <topology evidence="1">Multi-pass membrane protein</topology>
    </subcellularLocation>
</comment>
<evidence type="ECO:0000256" key="3">
    <source>
        <dbReference type="ARBA" id="ARBA00022475"/>
    </source>
</evidence>
<feature type="transmembrane region" description="Helical" evidence="7">
    <location>
        <begin position="300"/>
        <end position="317"/>
    </location>
</feature>
<dbReference type="CDD" id="cd17321">
    <property type="entry name" value="MFS_MMR_MDR_like"/>
    <property type="match status" value="1"/>
</dbReference>
<dbReference type="PROSITE" id="PS50850">
    <property type="entry name" value="MFS"/>
    <property type="match status" value="1"/>
</dbReference>
<dbReference type="InterPro" id="IPR036259">
    <property type="entry name" value="MFS_trans_sf"/>
</dbReference>
<keyword evidence="4 7" id="KW-0812">Transmembrane</keyword>
<dbReference type="InterPro" id="IPR011701">
    <property type="entry name" value="MFS"/>
</dbReference>
<dbReference type="NCBIfam" id="TIGR00711">
    <property type="entry name" value="efflux_EmrB"/>
    <property type="match status" value="1"/>
</dbReference>
<dbReference type="RefSeq" id="WP_050074770.1">
    <property type="nucleotide sequence ID" value="NZ_CPZJ01000031.1"/>
</dbReference>
<keyword evidence="5 7" id="KW-1133">Transmembrane helix</keyword>
<feature type="transmembrane region" description="Helical" evidence="7">
    <location>
        <begin position="228"/>
        <end position="245"/>
    </location>
</feature>
<name>A0A0T9N2U3_YERIN</name>